<dbReference type="Gene3D" id="1.25.40.10">
    <property type="entry name" value="Tetratricopeptide repeat domain"/>
    <property type="match status" value="3"/>
</dbReference>
<keyword evidence="2 3" id="KW-0802">TPR repeat</keyword>
<feature type="signal peptide" evidence="4">
    <location>
        <begin position="1"/>
        <end position="20"/>
    </location>
</feature>
<name>A0A2U3QDQ1_9BACT</name>
<dbReference type="AlphaFoldDB" id="A0A2U3QDQ1"/>
<keyword evidence="1" id="KW-0677">Repeat</keyword>
<accession>A0A2U3QDQ1</accession>
<feature type="repeat" description="TPR" evidence="3">
    <location>
        <begin position="133"/>
        <end position="166"/>
    </location>
</feature>
<dbReference type="Pfam" id="PF00515">
    <property type="entry name" value="TPR_1"/>
    <property type="match status" value="2"/>
</dbReference>
<reference evidence="6" key="1">
    <citation type="submission" date="2018-03" db="EMBL/GenBank/DDBJ databases">
        <authorList>
            <person name="Zecchin S."/>
        </authorList>
    </citation>
    <scope>NUCLEOTIDE SEQUENCE [LARGE SCALE GENOMIC DNA]</scope>
</reference>
<dbReference type="PROSITE" id="PS50293">
    <property type="entry name" value="TPR_REGION"/>
    <property type="match status" value="3"/>
</dbReference>
<gene>
    <name evidence="5" type="ORF">NBG4_10081</name>
</gene>
<dbReference type="EMBL" id="OUUY01000001">
    <property type="protein sequence ID" value="SPP99547.1"/>
    <property type="molecule type" value="Genomic_DNA"/>
</dbReference>
<evidence type="ECO:0000256" key="3">
    <source>
        <dbReference type="PROSITE-ProRule" id="PRU00339"/>
    </source>
</evidence>
<feature type="repeat" description="TPR" evidence="3">
    <location>
        <begin position="97"/>
        <end position="130"/>
    </location>
</feature>
<dbReference type="Pfam" id="PF13181">
    <property type="entry name" value="TPR_8"/>
    <property type="match status" value="2"/>
</dbReference>
<dbReference type="PANTHER" id="PTHR44943:SF8">
    <property type="entry name" value="TPR REPEAT-CONTAINING PROTEIN MJ0263"/>
    <property type="match status" value="1"/>
</dbReference>
<dbReference type="PANTHER" id="PTHR44943">
    <property type="entry name" value="CELLULOSE SYNTHASE OPERON PROTEIN C"/>
    <property type="match status" value="1"/>
</dbReference>
<dbReference type="InterPro" id="IPR051685">
    <property type="entry name" value="Ycf3/AcsC/BcsC/TPR_MFPF"/>
</dbReference>
<feature type="repeat" description="TPR" evidence="3">
    <location>
        <begin position="167"/>
        <end position="200"/>
    </location>
</feature>
<dbReference type="Proteomes" id="UP000245125">
    <property type="component" value="Unassembled WGS sequence"/>
</dbReference>
<feature type="repeat" description="TPR" evidence="3">
    <location>
        <begin position="28"/>
        <end position="61"/>
    </location>
</feature>
<dbReference type="SMART" id="SM00028">
    <property type="entry name" value="TPR"/>
    <property type="match status" value="4"/>
</dbReference>
<keyword evidence="6" id="KW-1185">Reference proteome</keyword>
<evidence type="ECO:0000256" key="1">
    <source>
        <dbReference type="ARBA" id="ARBA00022737"/>
    </source>
</evidence>
<feature type="chain" id="PRO_5015495835" evidence="4">
    <location>
        <begin position="21"/>
        <end position="235"/>
    </location>
</feature>
<dbReference type="InterPro" id="IPR011990">
    <property type="entry name" value="TPR-like_helical_dom_sf"/>
</dbReference>
<proteinExistence type="predicted"/>
<evidence type="ECO:0000256" key="4">
    <source>
        <dbReference type="SAM" id="SignalP"/>
    </source>
</evidence>
<evidence type="ECO:0000313" key="6">
    <source>
        <dbReference type="Proteomes" id="UP000245125"/>
    </source>
</evidence>
<evidence type="ECO:0000256" key="2">
    <source>
        <dbReference type="ARBA" id="ARBA00022803"/>
    </source>
</evidence>
<keyword evidence="4" id="KW-0732">Signal</keyword>
<organism evidence="5 6">
    <name type="scientific">Candidatus Sulfobium mesophilum</name>
    <dbReference type="NCBI Taxonomy" id="2016548"/>
    <lineage>
        <taxon>Bacteria</taxon>
        <taxon>Pseudomonadati</taxon>
        <taxon>Nitrospirota</taxon>
        <taxon>Nitrospiria</taxon>
        <taxon>Nitrospirales</taxon>
        <taxon>Nitrospiraceae</taxon>
        <taxon>Candidatus Sulfobium</taxon>
    </lineage>
</organism>
<evidence type="ECO:0000313" key="5">
    <source>
        <dbReference type="EMBL" id="SPP99547.1"/>
    </source>
</evidence>
<dbReference type="InterPro" id="IPR019734">
    <property type="entry name" value="TPR_rpt"/>
</dbReference>
<protein>
    <submittedName>
        <fullName evidence="5">Putative TPR repeat</fullName>
    </submittedName>
</protein>
<sequence>MSRTGIFLLAIFLSFCAACATTDKSNKAEAYYKLGIAYLNDNKVQQAFVEFHKSYELDPHNKEVLNAIGIVYLLHLDEPNKAIQYFEGAVKEDPLYSEAFNNLGYAYEKTGNFEKAILNYKKALSNPLYPTAEKAYVNMGNSYYALGNFEAAIQSFKEAIKRAPSLSLAYWRMALCLNAMGRYGDASTAVSEAVKLDPSYEGDREKAIEDLSVKKLRAKGREERDINDYIDILRY</sequence>
<dbReference type="PROSITE" id="PS50005">
    <property type="entry name" value="TPR"/>
    <property type="match status" value="4"/>
</dbReference>
<dbReference type="SUPFAM" id="SSF48452">
    <property type="entry name" value="TPR-like"/>
    <property type="match status" value="1"/>
</dbReference>